<comment type="caution">
    <text evidence="7">The sequence shown here is derived from an EMBL/GenBank/DDBJ whole genome shotgun (WGS) entry which is preliminary data.</text>
</comment>
<feature type="region of interest" description="Disordered" evidence="3">
    <location>
        <begin position="234"/>
        <end position="320"/>
    </location>
</feature>
<feature type="chain" id="PRO_5004369588" evidence="4">
    <location>
        <begin position="26"/>
        <end position="441"/>
    </location>
</feature>
<sequence>MIKLKRVATFSILLAILGGPLAASADELDDKINEQNAKIETIQNNQNAAQAQLTAIEENVAKIESEVYAVLKEKNEEEQKLTDLNKEIEDLKVVIDKRDEQIQNQARDVQTNQGASSIIDIVVESKSVNEAIEKAIAVNTLIKANNDIMQEQTKDKEKLEVLQKESEERLVVITDKTAELKQKQEDLVTAKLDQEVQINELSASLATEQGEKKKFETQKAEAEKKREAELKALAEQKAKEEAARKTAEEAAAKAQEKQAQEAQNTQEQVQAEEQQTTETTNDTTSGNGNTTEDTNTTVDQGTPAPPVSTGGGWQSPLSSLVITSPFGSRVDPTGNSGSFHDGVDFAGASGTPVYASKGGTVVEAGFHWSAGNHVIIQHADGYYSYYMHLSSFNVANGQEVSAGTVVGGMGTTGNSTGVHLHFGVSTGLWSGFVNPAPLLGL</sequence>
<dbReference type="Proteomes" id="UP000013785">
    <property type="component" value="Unassembled WGS sequence"/>
</dbReference>
<keyword evidence="8" id="KW-1185">Reference proteome</keyword>
<proteinExistence type="predicted"/>
<protein>
    <submittedName>
        <fullName evidence="7">Uncharacterized protein</fullName>
    </submittedName>
</protein>
<keyword evidence="2" id="KW-0175">Coiled coil</keyword>
<feature type="compositionally biased region" description="Basic and acidic residues" evidence="3">
    <location>
        <begin position="234"/>
        <end position="259"/>
    </location>
</feature>
<dbReference type="RefSeq" id="WP_010766938.1">
    <property type="nucleotide sequence ID" value="NZ_ASWE01000006.1"/>
</dbReference>
<evidence type="ECO:0000259" key="5">
    <source>
        <dbReference type="Pfam" id="PF01551"/>
    </source>
</evidence>
<feature type="domain" description="M23ase beta-sheet core" evidence="5">
    <location>
        <begin position="339"/>
        <end position="425"/>
    </location>
</feature>
<name>R3U6T7_9ENTE</name>
<dbReference type="AlphaFoldDB" id="R3U6T7"/>
<dbReference type="InterPro" id="IPR011055">
    <property type="entry name" value="Dup_hybrid_motif"/>
</dbReference>
<accession>R3U6T7</accession>
<dbReference type="GO" id="GO:0004222">
    <property type="term" value="F:metalloendopeptidase activity"/>
    <property type="evidence" value="ECO:0007669"/>
    <property type="project" value="TreeGrafter"/>
</dbReference>
<dbReference type="InterPro" id="IPR016047">
    <property type="entry name" value="M23ase_b-sheet_dom"/>
</dbReference>
<evidence type="ECO:0000256" key="3">
    <source>
        <dbReference type="SAM" id="MobiDB-lite"/>
    </source>
</evidence>
<dbReference type="Pfam" id="PF01551">
    <property type="entry name" value="Peptidase_M23"/>
    <property type="match status" value="1"/>
</dbReference>
<feature type="coiled-coil region" evidence="2">
    <location>
        <begin position="25"/>
        <end position="101"/>
    </location>
</feature>
<evidence type="ECO:0000313" key="7">
    <source>
        <dbReference type="EMBL" id="EOL49158.1"/>
    </source>
</evidence>
<dbReference type="OrthoDB" id="9805070at2"/>
<dbReference type="Gene3D" id="2.70.70.10">
    <property type="entry name" value="Glucose Permease (Domain IIA)"/>
    <property type="match status" value="1"/>
</dbReference>
<feature type="domain" description="Peptidoglycan hydrolase PcsB coiled-coil" evidence="6">
    <location>
        <begin position="88"/>
        <end position="160"/>
    </location>
</feature>
<dbReference type="PANTHER" id="PTHR21666:SF270">
    <property type="entry name" value="MUREIN HYDROLASE ACTIVATOR ENVC"/>
    <property type="match status" value="1"/>
</dbReference>
<dbReference type="Pfam" id="PF24568">
    <property type="entry name" value="CC_PcsB"/>
    <property type="match status" value="1"/>
</dbReference>
<evidence type="ECO:0000313" key="8">
    <source>
        <dbReference type="Proteomes" id="UP000013785"/>
    </source>
</evidence>
<dbReference type="PANTHER" id="PTHR21666">
    <property type="entry name" value="PEPTIDASE-RELATED"/>
    <property type="match status" value="1"/>
</dbReference>
<evidence type="ECO:0000259" key="6">
    <source>
        <dbReference type="Pfam" id="PF24568"/>
    </source>
</evidence>
<dbReference type="HOGENOM" id="CLU_029425_4_1_9"/>
<evidence type="ECO:0000256" key="4">
    <source>
        <dbReference type="SAM" id="SignalP"/>
    </source>
</evidence>
<evidence type="ECO:0000256" key="1">
    <source>
        <dbReference type="ARBA" id="ARBA00022729"/>
    </source>
</evidence>
<gene>
    <name evidence="7" type="ORF">UC3_00253</name>
</gene>
<dbReference type="PATRIC" id="fig|1158610.3.peg.235"/>
<evidence type="ECO:0000256" key="2">
    <source>
        <dbReference type="SAM" id="Coils"/>
    </source>
</evidence>
<dbReference type="EMBL" id="AJAT01000006">
    <property type="protein sequence ID" value="EOL49158.1"/>
    <property type="molecule type" value="Genomic_DNA"/>
</dbReference>
<dbReference type="InterPro" id="IPR057309">
    <property type="entry name" value="PcsB_CC"/>
</dbReference>
<dbReference type="eggNOG" id="COG4942">
    <property type="taxonomic scope" value="Bacteria"/>
</dbReference>
<dbReference type="STRING" id="154621.RV11_GL001331"/>
<feature type="compositionally biased region" description="Low complexity" evidence="3">
    <location>
        <begin position="260"/>
        <end position="302"/>
    </location>
</feature>
<dbReference type="CDD" id="cd12797">
    <property type="entry name" value="M23_peptidase"/>
    <property type="match status" value="1"/>
</dbReference>
<dbReference type="InterPro" id="IPR050570">
    <property type="entry name" value="Cell_wall_metabolism_enzyme"/>
</dbReference>
<organism evidence="7 8">
    <name type="scientific">Enterococcus phoeniculicola ATCC BAA-412</name>
    <dbReference type="NCBI Taxonomy" id="1158610"/>
    <lineage>
        <taxon>Bacteria</taxon>
        <taxon>Bacillati</taxon>
        <taxon>Bacillota</taxon>
        <taxon>Bacilli</taxon>
        <taxon>Lactobacillales</taxon>
        <taxon>Enterococcaceae</taxon>
        <taxon>Enterococcus</taxon>
    </lineage>
</organism>
<dbReference type="Gene3D" id="6.10.250.3150">
    <property type="match status" value="1"/>
</dbReference>
<keyword evidence="1 4" id="KW-0732">Signal</keyword>
<feature type="signal peptide" evidence="4">
    <location>
        <begin position="1"/>
        <end position="25"/>
    </location>
</feature>
<dbReference type="SUPFAM" id="SSF51261">
    <property type="entry name" value="Duplicated hybrid motif"/>
    <property type="match status" value="1"/>
</dbReference>
<reference evidence="7 8" key="1">
    <citation type="submission" date="2013-02" db="EMBL/GenBank/DDBJ databases">
        <title>The Genome Sequence of Enterococcus phoeniculicola BAA-412.</title>
        <authorList>
            <consortium name="The Broad Institute Genome Sequencing Platform"/>
            <consortium name="The Broad Institute Genome Sequencing Center for Infectious Disease"/>
            <person name="Earl A.M."/>
            <person name="Gilmore M.S."/>
            <person name="Lebreton F."/>
            <person name="Walker B."/>
            <person name="Young S.K."/>
            <person name="Zeng Q."/>
            <person name="Gargeya S."/>
            <person name="Fitzgerald M."/>
            <person name="Haas B."/>
            <person name="Abouelleil A."/>
            <person name="Alvarado L."/>
            <person name="Arachchi H.M."/>
            <person name="Berlin A.M."/>
            <person name="Chapman S.B."/>
            <person name="Dewar J."/>
            <person name="Goldberg J."/>
            <person name="Griggs A."/>
            <person name="Gujja S."/>
            <person name="Hansen M."/>
            <person name="Howarth C."/>
            <person name="Imamovic A."/>
            <person name="Larimer J."/>
            <person name="McCowan C."/>
            <person name="Murphy C."/>
            <person name="Neiman D."/>
            <person name="Pearson M."/>
            <person name="Priest M."/>
            <person name="Roberts A."/>
            <person name="Saif S."/>
            <person name="Shea T."/>
            <person name="Sisk P."/>
            <person name="Sykes S."/>
            <person name="Wortman J."/>
            <person name="Nusbaum C."/>
            <person name="Birren B."/>
        </authorList>
    </citation>
    <scope>NUCLEOTIDE SEQUENCE [LARGE SCALE GENOMIC DNA]</scope>
    <source>
        <strain evidence="7 8">ATCC BAA-412</strain>
    </source>
</reference>